<sequence length="51" mass="5984">MHRAKVMVKGSALRRDAALRAICRSGILLSYILYETFQKNRGMKQRTKRFL</sequence>
<protein>
    <submittedName>
        <fullName evidence="1">Uncharacterized protein</fullName>
    </submittedName>
</protein>
<dbReference type="Proteomes" id="UP001163603">
    <property type="component" value="Chromosome 6"/>
</dbReference>
<keyword evidence="2" id="KW-1185">Reference proteome</keyword>
<gene>
    <name evidence="1" type="ORF">Pint_22038</name>
</gene>
<proteinExistence type="predicted"/>
<name>A0ACC0YH17_9ROSI</name>
<dbReference type="EMBL" id="CM047741">
    <property type="protein sequence ID" value="KAJ0037252.1"/>
    <property type="molecule type" value="Genomic_DNA"/>
</dbReference>
<reference evidence="2" key="1">
    <citation type="journal article" date="2023" name="G3 (Bethesda)">
        <title>Genome assembly and association tests identify interacting loci associated with vigor, precocity, and sex in interspecific pistachio rootstocks.</title>
        <authorList>
            <person name="Palmer W."/>
            <person name="Jacygrad E."/>
            <person name="Sagayaradj S."/>
            <person name="Cavanaugh K."/>
            <person name="Han R."/>
            <person name="Bertier L."/>
            <person name="Beede B."/>
            <person name="Kafkas S."/>
            <person name="Golino D."/>
            <person name="Preece J."/>
            <person name="Michelmore R."/>
        </authorList>
    </citation>
    <scope>NUCLEOTIDE SEQUENCE [LARGE SCALE GENOMIC DNA]</scope>
</reference>
<accession>A0ACC0YH17</accession>
<evidence type="ECO:0000313" key="1">
    <source>
        <dbReference type="EMBL" id="KAJ0037252.1"/>
    </source>
</evidence>
<organism evidence="1 2">
    <name type="scientific">Pistacia integerrima</name>
    <dbReference type="NCBI Taxonomy" id="434235"/>
    <lineage>
        <taxon>Eukaryota</taxon>
        <taxon>Viridiplantae</taxon>
        <taxon>Streptophyta</taxon>
        <taxon>Embryophyta</taxon>
        <taxon>Tracheophyta</taxon>
        <taxon>Spermatophyta</taxon>
        <taxon>Magnoliopsida</taxon>
        <taxon>eudicotyledons</taxon>
        <taxon>Gunneridae</taxon>
        <taxon>Pentapetalae</taxon>
        <taxon>rosids</taxon>
        <taxon>malvids</taxon>
        <taxon>Sapindales</taxon>
        <taxon>Anacardiaceae</taxon>
        <taxon>Pistacia</taxon>
    </lineage>
</organism>
<evidence type="ECO:0000313" key="2">
    <source>
        <dbReference type="Proteomes" id="UP001163603"/>
    </source>
</evidence>
<comment type="caution">
    <text evidence="1">The sequence shown here is derived from an EMBL/GenBank/DDBJ whole genome shotgun (WGS) entry which is preliminary data.</text>
</comment>